<keyword evidence="4" id="KW-1185">Reference proteome</keyword>
<dbReference type="InterPro" id="IPR046593">
    <property type="entry name" value="DUF6651"/>
</dbReference>
<evidence type="ECO:0000256" key="1">
    <source>
        <dbReference type="SAM" id="MobiDB-lite"/>
    </source>
</evidence>
<dbReference type="OrthoDB" id="8481039at2"/>
<name>A0A1H9MRA2_9HYPH</name>
<dbReference type="STRING" id="1855383.SAMN05216548_11414"/>
<proteinExistence type="predicted"/>
<accession>A0A1H9MRA2</accession>
<feature type="compositionally biased region" description="Polar residues" evidence="1">
    <location>
        <begin position="264"/>
        <end position="279"/>
    </location>
</feature>
<evidence type="ECO:0000313" key="3">
    <source>
        <dbReference type="EMBL" id="SER26158.1"/>
    </source>
</evidence>
<reference evidence="3 4" key="1">
    <citation type="submission" date="2016-10" db="EMBL/GenBank/DDBJ databases">
        <authorList>
            <person name="de Groot N.N."/>
        </authorList>
    </citation>
    <scope>NUCLEOTIDE SEQUENCE [LARGE SCALE GENOMIC DNA]</scope>
    <source>
        <strain evidence="3 4">A52C2</strain>
    </source>
</reference>
<dbReference type="Proteomes" id="UP000199647">
    <property type="component" value="Unassembled WGS sequence"/>
</dbReference>
<dbReference type="AlphaFoldDB" id="A0A1H9MRA2"/>
<dbReference type="RefSeq" id="WP_143062003.1">
    <property type="nucleotide sequence ID" value="NZ_FOFG01000014.1"/>
</dbReference>
<organism evidence="3 4">
    <name type="scientific">Faunimonas pinastri</name>
    <dbReference type="NCBI Taxonomy" id="1855383"/>
    <lineage>
        <taxon>Bacteria</taxon>
        <taxon>Pseudomonadati</taxon>
        <taxon>Pseudomonadota</taxon>
        <taxon>Alphaproteobacteria</taxon>
        <taxon>Hyphomicrobiales</taxon>
        <taxon>Afifellaceae</taxon>
        <taxon>Faunimonas</taxon>
    </lineage>
</organism>
<gene>
    <name evidence="3" type="ORF">SAMN05216548_11414</name>
</gene>
<feature type="region of interest" description="Disordered" evidence="1">
    <location>
        <begin position="264"/>
        <end position="289"/>
    </location>
</feature>
<protein>
    <recommendedName>
        <fullName evidence="2">DUF6651 domain-containing protein</fullName>
    </recommendedName>
</protein>
<feature type="domain" description="DUF6651" evidence="2">
    <location>
        <begin position="182"/>
        <end position="277"/>
    </location>
</feature>
<evidence type="ECO:0000313" key="4">
    <source>
        <dbReference type="Proteomes" id="UP000199647"/>
    </source>
</evidence>
<feature type="compositionally biased region" description="Basic and acidic residues" evidence="1">
    <location>
        <begin position="54"/>
        <end position="95"/>
    </location>
</feature>
<dbReference type="Pfam" id="PF20356">
    <property type="entry name" value="DUF6651"/>
    <property type="match status" value="1"/>
</dbReference>
<feature type="region of interest" description="Disordered" evidence="1">
    <location>
        <begin position="38"/>
        <end position="95"/>
    </location>
</feature>
<sequence length="304" mass="32589">MNIVHNRTALVGASAVRIFASPLQFGLRIALEAENGTGTGNADDEAAKAAADAAAKEAADKAAAEAKEKAEEETRNKSGLSDREAELLKENMDKKTKLKKANEELEATKTRLAAFDGLDPDELRKLVKEKQDAEKAAAEAKGDFDRVKQMMADEHQKELVARDAKLTESETALAKARATIDELTIGNSFGTSEFVSKETVLTPAKARKVYGEHFEVKDGEVVAYDKPRGSEGRTLLVDGSGKPFSFEAAIKKLVEADPDRNSLVRSTLKNGAGSSTQNDRVPPNTGDVFGKGRIAAALTKLASK</sequence>
<dbReference type="EMBL" id="FOFG01000014">
    <property type="protein sequence ID" value="SER26158.1"/>
    <property type="molecule type" value="Genomic_DNA"/>
</dbReference>
<evidence type="ECO:0000259" key="2">
    <source>
        <dbReference type="Pfam" id="PF20356"/>
    </source>
</evidence>